<protein>
    <submittedName>
        <fullName evidence="1">Uncharacterized protein</fullName>
    </submittedName>
</protein>
<organism evidence="1 2">
    <name type="scientific">Thelonectria olida</name>
    <dbReference type="NCBI Taxonomy" id="1576542"/>
    <lineage>
        <taxon>Eukaryota</taxon>
        <taxon>Fungi</taxon>
        <taxon>Dikarya</taxon>
        <taxon>Ascomycota</taxon>
        <taxon>Pezizomycotina</taxon>
        <taxon>Sordariomycetes</taxon>
        <taxon>Hypocreomycetidae</taxon>
        <taxon>Hypocreales</taxon>
        <taxon>Nectriaceae</taxon>
        <taxon>Thelonectria</taxon>
    </lineage>
</organism>
<proteinExistence type="predicted"/>
<comment type="caution">
    <text evidence="1">The sequence shown here is derived from an EMBL/GenBank/DDBJ whole genome shotgun (WGS) entry which is preliminary data.</text>
</comment>
<dbReference type="Proteomes" id="UP000777438">
    <property type="component" value="Unassembled WGS sequence"/>
</dbReference>
<dbReference type="EMBL" id="JAGPYM010000015">
    <property type="protein sequence ID" value="KAH6887088.1"/>
    <property type="molecule type" value="Genomic_DNA"/>
</dbReference>
<evidence type="ECO:0000313" key="1">
    <source>
        <dbReference type="EMBL" id="KAH6887088.1"/>
    </source>
</evidence>
<dbReference type="OrthoDB" id="3259529at2759"/>
<sequence>MSDLSGIDSPDIDRLSSFGGHGTKEAWELSRLLEEADVPCCFSGVSALIYYGVVRARNDWELCVPTELLPKVESLLKSDAYASIYRQIPPRSWPQPGSLNHLCPRFKLIGVDFSFIVIPSRHVHFVCESSNIRRSHHGLPYPKLKIFVQSLLEMSDRVSLFDVVDGSDVSEQWGTENLDLDGTNDVEWSVQRNEDILHQPGSVPPVFGYMPTQRVNKRELWQWAVNTKQSRRGSTQPPELFSTRFRLHNSMDPWLEARDCC</sequence>
<reference evidence="1 2" key="1">
    <citation type="journal article" date="2021" name="Nat. Commun.">
        <title>Genetic determinants of endophytism in the Arabidopsis root mycobiome.</title>
        <authorList>
            <person name="Mesny F."/>
            <person name="Miyauchi S."/>
            <person name="Thiergart T."/>
            <person name="Pickel B."/>
            <person name="Atanasova L."/>
            <person name="Karlsson M."/>
            <person name="Huettel B."/>
            <person name="Barry K.W."/>
            <person name="Haridas S."/>
            <person name="Chen C."/>
            <person name="Bauer D."/>
            <person name="Andreopoulos W."/>
            <person name="Pangilinan J."/>
            <person name="LaButti K."/>
            <person name="Riley R."/>
            <person name="Lipzen A."/>
            <person name="Clum A."/>
            <person name="Drula E."/>
            <person name="Henrissat B."/>
            <person name="Kohler A."/>
            <person name="Grigoriev I.V."/>
            <person name="Martin F.M."/>
            <person name="Hacquard S."/>
        </authorList>
    </citation>
    <scope>NUCLEOTIDE SEQUENCE [LARGE SCALE GENOMIC DNA]</scope>
    <source>
        <strain evidence="1 2">MPI-CAGE-CH-0241</strain>
    </source>
</reference>
<accession>A0A9P8W3N7</accession>
<gene>
    <name evidence="1" type="ORF">B0T10DRAFT_516043</name>
</gene>
<name>A0A9P8W3N7_9HYPO</name>
<dbReference type="AlphaFoldDB" id="A0A9P8W3N7"/>
<keyword evidence="2" id="KW-1185">Reference proteome</keyword>
<evidence type="ECO:0000313" key="2">
    <source>
        <dbReference type="Proteomes" id="UP000777438"/>
    </source>
</evidence>